<evidence type="ECO:0000256" key="9">
    <source>
        <dbReference type="SAM" id="Phobius"/>
    </source>
</evidence>
<dbReference type="PANTHER" id="PTHR48041:SF29">
    <property type="entry name" value="ABC TRANSPORTER G FAMILY MEMBER 24"/>
    <property type="match status" value="1"/>
</dbReference>
<evidence type="ECO:0000256" key="2">
    <source>
        <dbReference type="ARBA" id="ARBA00022448"/>
    </source>
</evidence>
<dbReference type="InterPro" id="IPR003593">
    <property type="entry name" value="AAA+_ATPase"/>
</dbReference>
<evidence type="ECO:0000256" key="5">
    <source>
        <dbReference type="ARBA" id="ARBA00022840"/>
    </source>
</evidence>
<accession>A0A8J4PJP7</accession>
<dbReference type="InterPro" id="IPR050352">
    <property type="entry name" value="ABCG_transporters"/>
</dbReference>
<dbReference type="PROSITE" id="PS50893">
    <property type="entry name" value="ABC_TRANSPORTER_2"/>
    <property type="match status" value="1"/>
</dbReference>
<dbReference type="InterPro" id="IPR027417">
    <property type="entry name" value="P-loop_NTPase"/>
</dbReference>
<keyword evidence="4" id="KW-0547">Nucleotide-binding</keyword>
<dbReference type="SUPFAM" id="SSF52540">
    <property type="entry name" value="P-loop containing nucleoside triphosphate hydrolases"/>
    <property type="match status" value="1"/>
</dbReference>
<evidence type="ECO:0000256" key="1">
    <source>
        <dbReference type="ARBA" id="ARBA00004141"/>
    </source>
</evidence>
<dbReference type="EMBL" id="AJWJ01001049">
    <property type="protein sequence ID" value="KAF2068334.1"/>
    <property type="molecule type" value="Genomic_DNA"/>
</dbReference>
<reference evidence="11" key="1">
    <citation type="submission" date="2020-01" db="EMBL/GenBank/DDBJ databases">
        <title>Development of genomics and gene disruption for Polysphondylium violaceum indicates a role for the polyketide synthase stlB in stalk morphogenesis.</title>
        <authorList>
            <person name="Narita B."/>
            <person name="Kawabe Y."/>
            <person name="Kin K."/>
            <person name="Saito T."/>
            <person name="Gibbs R."/>
            <person name="Kuspa A."/>
            <person name="Muzny D."/>
            <person name="Queller D."/>
            <person name="Richards S."/>
            <person name="Strassman J."/>
            <person name="Sucgang R."/>
            <person name="Worley K."/>
            <person name="Schaap P."/>
        </authorList>
    </citation>
    <scope>NUCLEOTIDE SEQUENCE</scope>
    <source>
        <strain evidence="11">QSvi11</strain>
    </source>
</reference>
<dbReference type="GO" id="GO:0016020">
    <property type="term" value="C:membrane"/>
    <property type="evidence" value="ECO:0007669"/>
    <property type="project" value="UniProtKB-SubCell"/>
</dbReference>
<evidence type="ECO:0000256" key="8">
    <source>
        <dbReference type="SAM" id="MobiDB-lite"/>
    </source>
</evidence>
<feature type="transmembrane region" description="Helical" evidence="9">
    <location>
        <begin position="765"/>
        <end position="786"/>
    </location>
</feature>
<name>A0A8J4PJP7_9MYCE</name>
<dbReference type="InterPro" id="IPR017871">
    <property type="entry name" value="ABC_transporter-like_CS"/>
</dbReference>
<feature type="compositionally biased region" description="Low complexity" evidence="8">
    <location>
        <begin position="702"/>
        <end position="713"/>
    </location>
</feature>
<evidence type="ECO:0000256" key="7">
    <source>
        <dbReference type="ARBA" id="ARBA00023136"/>
    </source>
</evidence>
<keyword evidence="7 9" id="KW-0472">Membrane</keyword>
<feature type="transmembrane region" description="Helical" evidence="9">
    <location>
        <begin position="801"/>
        <end position="822"/>
    </location>
</feature>
<proteinExistence type="predicted"/>
<evidence type="ECO:0000256" key="4">
    <source>
        <dbReference type="ARBA" id="ARBA00022741"/>
    </source>
</evidence>
<dbReference type="Gene3D" id="3.40.50.300">
    <property type="entry name" value="P-loop containing nucleotide triphosphate hydrolases"/>
    <property type="match status" value="1"/>
</dbReference>
<organism evidence="11 12">
    <name type="scientific">Polysphondylium violaceum</name>
    <dbReference type="NCBI Taxonomy" id="133409"/>
    <lineage>
        <taxon>Eukaryota</taxon>
        <taxon>Amoebozoa</taxon>
        <taxon>Evosea</taxon>
        <taxon>Eumycetozoa</taxon>
        <taxon>Dictyostelia</taxon>
        <taxon>Dictyosteliales</taxon>
        <taxon>Dictyosteliaceae</taxon>
        <taxon>Polysphondylium</taxon>
    </lineage>
</organism>
<keyword evidence="2" id="KW-0813">Transport</keyword>
<feature type="transmembrane region" description="Helical" evidence="9">
    <location>
        <begin position="15"/>
        <end position="35"/>
    </location>
</feature>
<keyword evidence="5" id="KW-0067">ATP-binding</keyword>
<feature type="transmembrane region" description="Helical" evidence="9">
    <location>
        <begin position="912"/>
        <end position="931"/>
    </location>
</feature>
<feature type="transmembrane region" description="Helical" evidence="9">
    <location>
        <begin position="937"/>
        <end position="956"/>
    </location>
</feature>
<feature type="transmembrane region" description="Helical" evidence="9">
    <location>
        <begin position="876"/>
        <end position="900"/>
    </location>
</feature>
<dbReference type="Pfam" id="PF01061">
    <property type="entry name" value="ABC2_membrane"/>
    <property type="match status" value="1"/>
</dbReference>
<gene>
    <name evidence="11" type="ORF">CYY_010340</name>
</gene>
<dbReference type="AlphaFoldDB" id="A0A8J4PJP7"/>
<feature type="non-terminal residue" evidence="11">
    <location>
        <position position="1"/>
    </location>
</feature>
<dbReference type="GO" id="GO:0005524">
    <property type="term" value="F:ATP binding"/>
    <property type="evidence" value="ECO:0007669"/>
    <property type="project" value="UniProtKB-KW"/>
</dbReference>
<dbReference type="InterPro" id="IPR000742">
    <property type="entry name" value="EGF"/>
</dbReference>
<feature type="region of interest" description="Disordered" evidence="8">
    <location>
        <begin position="702"/>
        <end position="723"/>
    </location>
</feature>
<protein>
    <recommendedName>
        <fullName evidence="10">ABC transporter domain-containing protein</fullName>
    </recommendedName>
</protein>
<dbReference type="OrthoDB" id="66620at2759"/>
<evidence type="ECO:0000313" key="12">
    <source>
        <dbReference type="Proteomes" id="UP000695562"/>
    </source>
</evidence>
<dbReference type="PROSITE" id="PS00211">
    <property type="entry name" value="ABC_TRANSPORTER_1"/>
    <property type="match status" value="1"/>
</dbReference>
<keyword evidence="12" id="KW-1185">Reference proteome</keyword>
<dbReference type="Proteomes" id="UP000695562">
    <property type="component" value="Unassembled WGS sequence"/>
</dbReference>
<dbReference type="GO" id="GO:0016887">
    <property type="term" value="F:ATP hydrolysis activity"/>
    <property type="evidence" value="ECO:0007669"/>
    <property type="project" value="InterPro"/>
</dbReference>
<evidence type="ECO:0000313" key="11">
    <source>
        <dbReference type="EMBL" id="KAF2068334.1"/>
    </source>
</evidence>
<dbReference type="PANTHER" id="PTHR48041">
    <property type="entry name" value="ABC TRANSPORTER G FAMILY MEMBER 28"/>
    <property type="match status" value="1"/>
</dbReference>
<sequence length="995" mass="111605">MIVVRKLQQHQQLNISYYLFILFIIIQSFVLVSLATPIANNNNYKQQQAVLQKREARDILNENFQIDLLENEIESGEIARLGINKLLLKSESVNQVGNPLYPGEYCEQTTFDFNSTTDCPNDCYSLWGQGSCVNGACNCTYYYTGEDCSVNYNPDSPTWDHMDCNHGGRYCPSIFGVDNLYRQCYCPPGWSGLECNVCESHNACMTTLPNATYETTCDNSAYVNELKYYSCVVTSAQVNEDLNNSTASATLQCGFPTKNYTNGEGVCSMNLYYRIHGSPLYFNCSFTDCTRNIAPGQIQVVTCENSACTPTTYCSGMLALFLEQVKTVAQFSCDQALNCSFYQAEIAAILPNITLGCSAGECNYSPPPIIYPVPIMYTNSLYVYISSGIGLVVFSIILGAVFLIFSFQEKRKQFVEDVHVTCELRFENISCVVSESRLFGPKHKKVILDNVSGVCPPGQLTALMGLSGSGKTSLLDILSGRKNVGDIQGRILVNGMPIGKNFKRISGYVTQEDIMIGTLTCREHLLYTALLKLPENMSKPQKMARVDNVLKELRLDHVADNPIGTPEKRGISGGERRRLSIAAELLVDPSIIFLDEPTSGLDSHSASELINLLKQLAANRDRTIIFSIHQPSAEIFEQFDNLILLHHGNPYYSGKATDSVQFFVNQKIQASKMENVKVHLKNPADYIISVVTDNSTQRLNNHSSSYQYAGSSSHHNRGEDDEIEQEKNVVNLNTIANVQEYATSFWTQFFVICRRSLLNYFRNPFLLRTTYFVHISVGLILGYLFWKLPNNLEPGCQNRFGSMFFMIALLSFGSITSLDLFYNDRIIFIRERANGHYRTSSYFLAKVISDIIPMRVIPPILLGSICYYMIGFRSGILHFIYFLISLVLTSTTASSMCMAISTISPSFGTANMISILMLFVFLLFDGFLLARQSVPGYLSWLVWLSFMSYGLEIPVVNEFNGLWIFYNPPNTQGTWADGLEFLTTIGANPNRLFTD</sequence>
<keyword evidence="3 9" id="KW-0812">Transmembrane</keyword>
<keyword evidence="6 9" id="KW-1133">Transmembrane helix</keyword>
<dbReference type="Pfam" id="PF00005">
    <property type="entry name" value="ABC_tran"/>
    <property type="match status" value="1"/>
</dbReference>
<feature type="domain" description="ABC transporter" evidence="10">
    <location>
        <begin position="424"/>
        <end position="672"/>
    </location>
</feature>
<dbReference type="PROSITE" id="PS00022">
    <property type="entry name" value="EGF_1"/>
    <property type="match status" value="1"/>
</dbReference>
<dbReference type="GO" id="GO:0030587">
    <property type="term" value="P:sorocarp development"/>
    <property type="evidence" value="ECO:0007669"/>
    <property type="project" value="UniProtKB-ARBA"/>
</dbReference>
<comment type="subcellular location">
    <subcellularLocation>
        <location evidence="1">Membrane</location>
        <topology evidence="1">Multi-pass membrane protein</topology>
    </subcellularLocation>
</comment>
<dbReference type="FunFam" id="3.40.50.300:FF:004290">
    <property type="entry name" value="ABC transporter G family member 24"/>
    <property type="match status" value="1"/>
</dbReference>
<dbReference type="SMART" id="SM00382">
    <property type="entry name" value="AAA"/>
    <property type="match status" value="1"/>
</dbReference>
<dbReference type="InterPro" id="IPR013525">
    <property type="entry name" value="ABC2_TM"/>
</dbReference>
<evidence type="ECO:0000256" key="3">
    <source>
        <dbReference type="ARBA" id="ARBA00022692"/>
    </source>
</evidence>
<feature type="transmembrane region" description="Helical" evidence="9">
    <location>
        <begin position="381"/>
        <end position="405"/>
    </location>
</feature>
<evidence type="ECO:0000256" key="6">
    <source>
        <dbReference type="ARBA" id="ARBA00022989"/>
    </source>
</evidence>
<comment type="caution">
    <text evidence="11">The sequence shown here is derived from an EMBL/GenBank/DDBJ whole genome shotgun (WGS) entry which is preliminary data.</text>
</comment>
<evidence type="ECO:0000259" key="10">
    <source>
        <dbReference type="PROSITE" id="PS50893"/>
    </source>
</evidence>
<dbReference type="GO" id="GO:0140359">
    <property type="term" value="F:ABC-type transporter activity"/>
    <property type="evidence" value="ECO:0007669"/>
    <property type="project" value="InterPro"/>
</dbReference>
<dbReference type="InterPro" id="IPR003439">
    <property type="entry name" value="ABC_transporter-like_ATP-bd"/>
</dbReference>